<dbReference type="AlphaFoldDB" id="A0A5P1DFF3"/>
<evidence type="ECO:0000313" key="1">
    <source>
        <dbReference type="EMBL" id="MBK3459839.1"/>
    </source>
</evidence>
<organism evidence="2 3">
    <name type="scientific">Pseudomonas haemolytica</name>
    <dbReference type="NCBI Taxonomy" id="2600065"/>
    <lineage>
        <taxon>Bacteria</taxon>
        <taxon>Pseudomonadati</taxon>
        <taxon>Pseudomonadota</taxon>
        <taxon>Gammaproteobacteria</taxon>
        <taxon>Pseudomonadales</taxon>
        <taxon>Pseudomonadaceae</taxon>
        <taxon>Pseudomonas</taxon>
    </lineage>
</organism>
<protein>
    <submittedName>
        <fullName evidence="2">Uncharacterized protein</fullName>
    </submittedName>
</protein>
<dbReference type="EMBL" id="VOIW01000006">
    <property type="protein sequence ID" value="MRJ39244.1"/>
    <property type="molecule type" value="Genomic_DNA"/>
</dbReference>
<proteinExistence type="predicted"/>
<reference evidence="2 3" key="1">
    <citation type="submission" date="2019-08" db="EMBL/GenBank/DDBJ databases">
        <title>Pseudomonas haemolytica sp. nov. isolated from raw milk and skim milk concentrate.</title>
        <authorList>
            <person name="Hofmann K."/>
            <person name="Huptas C."/>
            <person name="Doll E."/>
            <person name="Scherer S."/>
            <person name="Wenning M."/>
        </authorList>
    </citation>
    <scope>NUCLEOTIDE SEQUENCE [LARGE SCALE GENOMIC DNA]</scope>
    <source>
        <strain evidence="2 3">DSM 108987</strain>
    </source>
</reference>
<comment type="caution">
    <text evidence="2">The sequence shown here is derived from an EMBL/GenBank/DDBJ whole genome shotgun (WGS) entry which is preliminary data.</text>
</comment>
<evidence type="ECO:0000313" key="4">
    <source>
        <dbReference type="Proteomes" id="UP000620382"/>
    </source>
</evidence>
<dbReference type="RefSeq" id="WP_153872115.1">
    <property type="nucleotide sequence ID" value="NZ_JAEKCT010000011.1"/>
</dbReference>
<evidence type="ECO:0000313" key="3">
    <source>
        <dbReference type="Proteomes" id="UP000408764"/>
    </source>
</evidence>
<gene>
    <name evidence="2" type="ORF">FRT59_20030</name>
    <name evidence="1" type="ORF">JJD71_12290</name>
</gene>
<dbReference type="EMBL" id="JAENSR010000003">
    <property type="protein sequence ID" value="MBK3459839.1"/>
    <property type="molecule type" value="Genomic_DNA"/>
</dbReference>
<sequence>MSSSNPFVSHQSVVLHAGGGAVAMHGDFEEIVGVDPTDPEGLIPLAVSLVPLQCRIPQWIPGPSPGRVETLKLWWRIRGIDVLADEHPFTGPLDPADFPYSLYVPDDYMREIDAVVQLYFTIEDESGFVTPSNPSTLTVDNNAPRFADADDHAEFVDPDIALTGITEAVLAANPFIEFLVPDYIGRQGWDQVGYYLDHNVPPVPAIQKDRVTFVFTDEALILRVPAHLFRNLRNGSNHLQYRLYDRAGNFSGLSAPLSFQVDLIPLPNNLPRPQIRPPAYGDALIDRADARATVEAGIPSEYDDFAPGDNVVFIWDGRQVLPPQPITGFPFWVNIPWSILRPPGTLAREQVRVSYEIHRPGITPVPSPSELFWVDLTIAGQDHANAPARLNGTLSRVDVFGLGSGLHNELDNRDEVLGAQVWVQLYLDPQAGERLTLHWGAMGAVAHYDVQATDVFNQPVRFLPDVPGSVIVAGGNDPELPVFYVTSNGVNEQDSSNTLVNVHIEPLIVLTPPEVINTLLGGAKYLTCDSIPSICRGVIWSVPPDEAFQLNDEIQFSWEGYSTNNGSGLPIEHTDFFATVFLDTPERVAIGVLVTVLPWDTKIEPMRTYASALARYVLLRNGVPFGKSTDRLLRIDRTSAGSGKVCNAGDEGFCDEP</sequence>
<dbReference type="Proteomes" id="UP000620382">
    <property type="component" value="Unassembled WGS sequence"/>
</dbReference>
<name>A0A5P1DFF3_9PSED</name>
<dbReference type="Proteomes" id="UP000408764">
    <property type="component" value="Unassembled WGS sequence"/>
</dbReference>
<accession>A0A5P1DFF3</accession>
<evidence type="ECO:0000313" key="2">
    <source>
        <dbReference type="EMBL" id="MRJ39244.1"/>
    </source>
</evidence>
<keyword evidence="4" id="KW-1185">Reference proteome</keyword>
<reference evidence="1 4" key="2">
    <citation type="submission" date="2021-01" db="EMBL/GenBank/DDBJ databases">
        <title>Antibiotic resistance and phylogeny of Pseudomonas spp. isolated over three decades from chicken meat in the Norwegian food chain.</title>
        <authorList>
            <person name="Moen B."/>
        </authorList>
    </citation>
    <scope>NUCLEOTIDE SEQUENCE [LARGE SCALE GENOMIC DNA]</scope>
    <source>
        <strain evidence="1 4">MF6766</strain>
    </source>
</reference>
<dbReference type="OrthoDB" id="7024978at2"/>